<gene>
    <name evidence="1" type="ORF">NITINOP_0764</name>
</gene>
<dbReference type="Proteomes" id="UP000066284">
    <property type="component" value="Chromosome 1"/>
</dbReference>
<protein>
    <recommendedName>
        <fullName evidence="3">MoaD/ThiS family protein</fullName>
    </recommendedName>
</protein>
<dbReference type="AlphaFoldDB" id="A0A0S4KTT0"/>
<sequence length="91" mass="10004">MVTINLTGQLQTIEGERDLACKIDMPISVRQLIRKQGAHLWHLLPLLREKKILVTINKRIASEDSLVHDGDTVRLIGHNGMGGSGLGPSLD</sequence>
<evidence type="ECO:0000313" key="2">
    <source>
        <dbReference type="Proteomes" id="UP000066284"/>
    </source>
</evidence>
<dbReference type="Gene3D" id="3.10.20.30">
    <property type="match status" value="1"/>
</dbReference>
<dbReference type="InterPro" id="IPR003749">
    <property type="entry name" value="ThiS/MoaD-like"/>
</dbReference>
<evidence type="ECO:0000313" key="1">
    <source>
        <dbReference type="EMBL" id="CUQ65739.1"/>
    </source>
</evidence>
<dbReference type="InterPro" id="IPR012675">
    <property type="entry name" value="Beta-grasp_dom_sf"/>
</dbReference>
<keyword evidence="2" id="KW-1185">Reference proteome</keyword>
<dbReference type="RefSeq" id="WP_162264687.1">
    <property type="nucleotide sequence ID" value="NZ_LN885086.1"/>
</dbReference>
<dbReference type="Pfam" id="PF02597">
    <property type="entry name" value="ThiS"/>
    <property type="match status" value="1"/>
</dbReference>
<name>A0A0S4KTT0_9BACT</name>
<dbReference type="SUPFAM" id="SSF54285">
    <property type="entry name" value="MoaD/ThiS"/>
    <property type="match status" value="1"/>
</dbReference>
<accession>A0A0S4KTT0</accession>
<reference evidence="2" key="1">
    <citation type="submission" date="2015-09" db="EMBL/GenBank/DDBJ databases">
        <authorList>
            <person name="Daims H."/>
        </authorList>
    </citation>
    <scope>NUCLEOTIDE SEQUENCE [LARGE SCALE GENOMIC DNA]</scope>
</reference>
<dbReference type="STRING" id="1715989.NITINOP_0764"/>
<evidence type="ECO:0008006" key="3">
    <source>
        <dbReference type="Google" id="ProtNLM"/>
    </source>
</evidence>
<proteinExistence type="predicted"/>
<dbReference type="EMBL" id="LN885086">
    <property type="protein sequence ID" value="CUQ65739.1"/>
    <property type="molecule type" value="Genomic_DNA"/>
</dbReference>
<dbReference type="KEGG" id="nio:NITINOP_0764"/>
<dbReference type="InterPro" id="IPR016155">
    <property type="entry name" value="Mopterin_synth/thiamin_S_b"/>
</dbReference>
<organism evidence="1 2">
    <name type="scientific">Candidatus Nitrospira inopinata</name>
    <dbReference type="NCBI Taxonomy" id="1715989"/>
    <lineage>
        <taxon>Bacteria</taxon>
        <taxon>Pseudomonadati</taxon>
        <taxon>Nitrospirota</taxon>
        <taxon>Nitrospiria</taxon>
        <taxon>Nitrospirales</taxon>
        <taxon>Nitrospiraceae</taxon>
        <taxon>Nitrospira</taxon>
    </lineage>
</organism>